<feature type="active site" description="Charge relay system" evidence="1">
    <location>
        <position position="193"/>
    </location>
</feature>
<dbReference type="InterPro" id="IPR012354">
    <property type="entry name" value="Esterase_lipase"/>
</dbReference>
<protein>
    <submittedName>
        <fullName evidence="4">Alpha/beta fold hydrolase</fullName>
    </submittedName>
</protein>
<dbReference type="Gene3D" id="3.40.50.1820">
    <property type="entry name" value="alpha/beta hydrolase"/>
    <property type="match status" value="1"/>
</dbReference>
<evidence type="ECO:0000313" key="4">
    <source>
        <dbReference type="EMBL" id="TXC81882.1"/>
    </source>
</evidence>
<evidence type="ECO:0000259" key="3">
    <source>
        <dbReference type="Pfam" id="PF12146"/>
    </source>
</evidence>
<name>A0A5C6V8Z4_9BACI</name>
<feature type="binding site" evidence="2">
    <location>
        <position position="28"/>
    </location>
    <ligand>
        <name>substrate</name>
    </ligand>
</feature>
<organism evidence="4 5">
    <name type="scientific">Metabacillus litoralis</name>
    <dbReference type="NCBI Taxonomy" id="152268"/>
    <lineage>
        <taxon>Bacteria</taxon>
        <taxon>Bacillati</taxon>
        <taxon>Bacillota</taxon>
        <taxon>Bacilli</taxon>
        <taxon>Bacillales</taxon>
        <taxon>Bacillaceae</taxon>
        <taxon>Metabacillus</taxon>
    </lineage>
</organism>
<comment type="caution">
    <text evidence="4">The sequence shown here is derived from an EMBL/GenBank/DDBJ whole genome shotgun (WGS) entry which is preliminary data.</text>
</comment>
<dbReference type="InterPro" id="IPR022742">
    <property type="entry name" value="Hydrolase_4"/>
</dbReference>
<keyword evidence="4" id="KW-0378">Hydrolase</keyword>
<feature type="domain" description="Serine aminopeptidase S33" evidence="3">
    <location>
        <begin position="21"/>
        <end position="124"/>
    </location>
</feature>
<sequence length="266" mass="29685">MNSYPVIKGAESIYFSGNKTGILLCHGFNGTPQSMQYIGEQLSQYGYTVSIPRLSGHGTHYKEMESSTYETWIMDLEAAYEHLKTNCSNVYIVGQSMGGALTLQLAAKKQHIDGIFLINAAVTEVAYESLKDEESPRFIHEGTPDIKKPSVFEITYDKVPLKAIHQLLFLMEDTKQKIKLVSCPTFIFKSAIDHVVSPRNSDFILHSVSSDIKKQTVLEHSYHVASMDYDAQLIVGTIHKDINNLQSSKSVKTGKKSSVESIKVDN</sequence>
<dbReference type="InterPro" id="IPR051044">
    <property type="entry name" value="MAG_DAG_Lipase"/>
</dbReference>
<dbReference type="SUPFAM" id="SSF53474">
    <property type="entry name" value="alpha/beta-Hydrolases"/>
    <property type="match status" value="1"/>
</dbReference>
<reference evidence="4 5" key="1">
    <citation type="journal article" date="2005" name="Int. J. Syst. Evol. Microbiol.">
        <title>Bacillus litoralis sp. nov., isolated from a tidal flat of the Yellow Sea in Korea.</title>
        <authorList>
            <person name="Yoon J.H."/>
            <person name="Oh T.K."/>
        </authorList>
    </citation>
    <scope>NUCLEOTIDE SEQUENCE [LARGE SCALE GENOMIC DNA]</scope>
    <source>
        <strain evidence="4 5">SW-211</strain>
    </source>
</reference>
<feature type="domain" description="Serine aminopeptidase S33" evidence="3">
    <location>
        <begin position="157"/>
        <end position="225"/>
    </location>
</feature>
<dbReference type="Proteomes" id="UP000321363">
    <property type="component" value="Unassembled WGS sequence"/>
</dbReference>
<dbReference type="AlphaFoldDB" id="A0A5C6V8Z4"/>
<dbReference type="InterPro" id="IPR029058">
    <property type="entry name" value="AB_hydrolase_fold"/>
</dbReference>
<dbReference type="EMBL" id="VOQF01000023">
    <property type="protein sequence ID" value="TXC81882.1"/>
    <property type="molecule type" value="Genomic_DNA"/>
</dbReference>
<dbReference type="GO" id="GO:0052689">
    <property type="term" value="F:carboxylic ester hydrolase activity"/>
    <property type="evidence" value="ECO:0007669"/>
    <property type="project" value="InterPro"/>
</dbReference>
<gene>
    <name evidence="4" type="ORF">FS935_21675</name>
</gene>
<accession>A0A5C6V8Z4</accession>
<dbReference type="PIRSF" id="PIRSF017388">
    <property type="entry name" value="Esterase_lipase"/>
    <property type="match status" value="1"/>
</dbReference>
<evidence type="ECO:0000313" key="5">
    <source>
        <dbReference type="Proteomes" id="UP000321363"/>
    </source>
</evidence>
<dbReference type="Pfam" id="PF12146">
    <property type="entry name" value="Hydrolase_4"/>
    <property type="match status" value="2"/>
</dbReference>
<feature type="active site" description="Nucleophile" evidence="1">
    <location>
        <position position="96"/>
    </location>
</feature>
<evidence type="ECO:0000256" key="2">
    <source>
        <dbReference type="PIRSR" id="PIRSR017388-2"/>
    </source>
</evidence>
<feature type="active site" description="Charge relay system" evidence="1">
    <location>
        <position position="223"/>
    </location>
</feature>
<evidence type="ECO:0000256" key="1">
    <source>
        <dbReference type="PIRSR" id="PIRSR017388-1"/>
    </source>
</evidence>
<proteinExistence type="predicted"/>
<feature type="binding site" evidence="2">
    <location>
        <position position="97"/>
    </location>
    <ligand>
        <name>substrate</name>
    </ligand>
</feature>
<dbReference type="OrthoDB" id="9786110at2"/>
<keyword evidence="5" id="KW-1185">Reference proteome</keyword>
<dbReference type="PANTHER" id="PTHR11614">
    <property type="entry name" value="PHOSPHOLIPASE-RELATED"/>
    <property type="match status" value="1"/>
</dbReference>